<protein>
    <submittedName>
        <fullName evidence="2">Uncharacterized protein</fullName>
    </submittedName>
</protein>
<evidence type="ECO:0000256" key="1">
    <source>
        <dbReference type="SAM" id="MobiDB-lite"/>
    </source>
</evidence>
<proteinExistence type="predicted"/>
<feature type="compositionally biased region" description="Basic and acidic residues" evidence="1">
    <location>
        <begin position="800"/>
        <end position="810"/>
    </location>
</feature>
<dbReference type="Proteomes" id="UP001497744">
    <property type="component" value="Unassembled WGS sequence"/>
</dbReference>
<keyword evidence="3" id="KW-1185">Reference proteome</keyword>
<feature type="compositionally biased region" description="Basic and acidic residues" evidence="1">
    <location>
        <begin position="756"/>
        <end position="769"/>
    </location>
</feature>
<feature type="compositionally biased region" description="Polar residues" evidence="1">
    <location>
        <begin position="146"/>
        <end position="167"/>
    </location>
</feature>
<evidence type="ECO:0000313" key="3">
    <source>
        <dbReference type="Proteomes" id="UP001497744"/>
    </source>
</evidence>
<accession>A0AAV4LU76</accession>
<feature type="region of interest" description="Disordered" evidence="1">
    <location>
        <begin position="591"/>
        <end position="673"/>
    </location>
</feature>
<feature type="compositionally biased region" description="Basic and acidic residues" evidence="1">
    <location>
        <begin position="80"/>
        <end position="90"/>
    </location>
</feature>
<feature type="region of interest" description="Disordered" evidence="1">
    <location>
        <begin position="329"/>
        <end position="367"/>
    </location>
</feature>
<feature type="region of interest" description="Disordered" evidence="1">
    <location>
        <begin position="204"/>
        <end position="237"/>
    </location>
</feature>
<comment type="caution">
    <text evidence="2">The sequence shown here is derived from an EMBL/GenBank/DDBJ whole genome shotgun (WGS) entry which is preliminary data.</text>
</comment>
<dbReference type="GeneID" id="94194896"/>
<dbReference type="EMBL" id="BPLF01000002">
    <property type="protein sequence ID" value="GIX63415.1"/>
    <property type="molecule type" value="Genomic_DNA"/>
</dbReference>
<gene>
    <name evidence="2" type="ORF">BcabD6B2_28500</name>
</gene>
<feature type="compositionally biased region" description="Polar residues" evidence="1">
    <location>
        <begin position="119"/>
        <end position="130"/>
    </location>
</feature>
<feature type="compositionally biased region" description="Low complexity" evidence="1">
    <location>
        <begin position="1144"/>
        <end position="1159"/>
    </location>
</feature>
<feature type="region of interest" description="Disordered" evidence="1">
    <location>
        <begin position="1"/>
        <end position="186"/>
    </location>
</feature>
<name>A0AAV4LU76_BABCB</name>
<dbReference type="RefSeq" id="XP_067715484.1">
    <property type="nucleotide sequence ID" value="XM_067859383.1"/>
</dbReference>
<feature type="region of interest" description="Disordered" evidence="1">
    <location>
        <begin position="1120"/>
        <end position="1177"/>
    </location>
</feature>
<feature type="compositionally biased region" description="Low complexity" evidence="1">
    <location>
        <begin position="13"/>
        <end position="32"/>
    </location>
</feature>
<feature type="compositionally biased region" description="Basic residues" evidence="1">
    <location>
        <begin position="1"/>
        <end position="12"/>
    </location>
</feature>
<feature type="region of interest" description="Disordered" evidence="1">
    <location>
        <begin position="1388"/>
        <end position="1420"/>
    </location>
</feature>
<reference evidence="2 3" key="1">
    <citation type="submission" date="2021-06" db="EMBL/GenBank/DDBJ databases">
        <title>Genome sequence of Babesia caballi.</title>
        <authorList>
            <person name="Yamagishi J."/>
            <person name="Kidaka T."/>
            <person name="Ochi A."/>
        </authorList>
    </citation>
    <scope>NUCLEOTIDE SEQUENCE [LARGE SCALE GENOMIC DNA]</scope>
    <source>
        <strain evidence="2">USDA-D6B2</strain>
    </source>
</reference>
<sequence>MVHSSSRVRRGSRASYTSETDSNASSRSNSPSLTKRSFESRNSMANSLVSTYSQPGADMAGEGSMCKRTESGRSSSGLSRRAEESEHGKGSDGSSRTTDDMHLDSFFASSASRSESRTGKQLLSAVSRNSVIEPPEAVEGGGAYSRNGSGSSGMTKEVFSSKSSLPSNADEGESSETQQSSTHSADQIDRACAKYGLSCETIEDILSGRRHSQTSASSPSRSRRRSEASDTSSDGFREEMLIYLLKEQIKLKAKLKAQRNREHGQQSELGAPKAHSTKGVSGHRRGGDPVSGKTYKELNELTAEEMRCLEEVWDDELLCESDDGVVYKVRGRQTSKPRDVTGPSAEPRSRHRTPSRRGALSPEMGARSRVMDLAELQPDLTDAEYDSNAPMVVSRETSGMVMDDLEISQEANSLQDEIEQIIEGLESTGVTNHSGTVGQRDYEDFLEQMEDDVGVVPPYVHGQSQAVRGQEEDVAVPVLPIKVPIKAAKPDVFDAQVMTDETARENELRAYERLTRELERERFDSQMAHQTDNTRITKDGISWEITESYLKEEERRLLQEKKRAELLRQLKEPPNSRSSTLQDHYNQWVAKKAAAPVRPEARPKSESENEGSGASDYTPRMNTGGTPANHRNVFRRTRGNMRVPQEANTTAGQAPDQAPPHAGGPCPEDYDQSRREVYIKGSWDPRTGAVRISNDLDSARNVDKNQLLDDYVNFLKQSPGNWSQEDAPQGEAYPPARVTAAPPAEPPSSDQPVVQRPERGDAASDEQRFDVSNTADSTDSTPDSSNSTPDSSRQATSSDGSHDLYDRDEFYPPSGPLPADPSYAGGAPDFQHHRYAMGFRDLYVPPVRSAADLYSSSMARLSLMQGARAAGSQDEQAHHHYHYHCSDRRHRRSCAHRRRHTCRHGHRHECSRRNGPREQEVPEAVHHYKGSEHGGGVRHEPVDPTVPLPVGRDVPVPGVCTSACPDRLPVKPSTACHTAGVPTVVTSANNADQELPETQLCPAFGKRGCGKAATPDDSPLSFYDIVTDHLKAKSTDFVKVTTYHTTGAGKGVQRIDSPAAGGNTNAGISCFAPFVACCASGKSENEGEAAPHLQASVLPPTLRGSVRRADSYACTNNAEPSSVFDVTPGNTERASTGSVGGGTPTSAGSATPRPRYPRVFSRRARSRSASPKERASVLSNCEQQAAGLAECQTKCVEACKEQCGAEDEEEQFTFRGSEGGSPKQADAPPMFKTRVVLEMLPLHGEVLFGGRLAERHQPHAAVRNPVLHAVVVQLRLGAQQTHVRNVERGHHEPVGSDHEVQADEQNVNEVVLSADDVVLALASDDGEEVPGKHVGLPDSRVVQNVGRGVEAKVNLVDVLRLCANGKRPRTLSDITLLGTNLSPLWRPNCRLPSATQTKEGRKANGPTRGRSPSWTPKGVRSFCR</sequence>
<feature type="region of interest" description="Disordered" evidence="1">
    <location>
        <begin position="254"/>
        <end position="293"/>
    </location>
</feature>
<feature type="compositionally biased region" description="Low complexity" evidence="1">
    <location>
        <begin position="772"/>
        <end position="792"/>
    </location>
</feature>
<evidence type="ECO:0000313" key="2">
    <source>
        <dbReference type="EMBL" id="GIX63415.1"/>
    </source>
</evidence>
<organism evidence="2 3">
    <name type="scientific">Babesia caballi</name>
    <dbReference type="NCBI Taxonomy" id="5871"/>
    <lineage>
        <taxon>Eukaryota</taxon>
        <taxon>Sar</taxon>
        <taxon>Alveolata</taxon>
        <taxon>Apicomplexa</taxon>
        <taxon>Aconoidasida</taxon>
        <taxon>Piroplasmida</taxon>
        <taxon>Babesiidae</taxon>
        <taxon>Babesia</taxon>
    </lineage>
</organism>
<feature type="region of interest" description="Disordered" evidence="1">
    <location>
        <begin position="718"/>
        <end position="826"/>
    </location>
</feature>
<feature type="compositionally biased region" description="Polar residues" evidence="1">
    <location>
        <begin position="40"/>
        <end position="54"/>
    </location>
</feature>